<dbReference type="InterPro" id="IPR018944">
    <property type="entry name" value="DNA_pol_lambd_fingers_domain"/>
</dbReference>
<feature type="transmembrane region" description="Helical" evidence="19">
    <location>
        <begin position="438"/>
        <end position="461"/>
    </location>
</feature>
<evidence type="ECO:0000313" key="21">
    <source>
        <dbReference type="EMBL" id="CAD5118316.1"/>
    </source>
</evidence>
<dbReference type="GO" id="GO:0003677">
    <property type="term" value="F:DNA binding"/>
    <property type="evidence" value="ECO:0007669"/>
    <property type="project" value="UniProtKB-KW"/>
</dbReference>
<dbReference type="Gene3D" id="1.20.1250.20">
    <property type="entry name" value="MFS general substrate transporter like domains"/>
    <property type="match status" value="2"/>
</dbReference>
<evidence type="ECO:0000256" key="11">
    <source>
        <dbReference type="ARBA" id="ARBA00022932"/>
    </source>
</evidence>
<dbReference type="SMART" id="SM00483">
    <property type="entry name" value="POLXc"/>
    <property type="match status" value="1"/>
</dbReference>
<keyword evidence="7" id="KW-0548">Nucleotidyltransferase</keyword>
<dbReference type="PRINTS" id="PR00870">
    <property type="entry name" value="DNAPOLXBETA"/>
</dbReference>
<evidence type="ECO:0000256" key="14">
    <source>
        <dbReference type="ARBA" id="ARBA00023239"/>
    </source>
</evidence>
<dbReference type="CDD" id="cd00141">
    <property type="entry name" value="NT_POLXc"/>
    <property type="match status" value="1"/>
</dbReference>
<evidence type="ECO:0000256" key="1">
    <source>
        <dbReference type="ARBA" id="ARBA00004123"/>
    </source>
</evidence>
<keyword evidence="19" id="KW-1133">Transmembrane helix</keyword>
<dbReference type="Pfam" id="PF07690">
    <property type="entry name" value="MFS_1"/>
    <property type="match status" value="1"/>
</dbReference>
<evidence type="ECO:0000313" key="22">
    <source>
        <dbReference type="Proteomes" id="UP000549394"/>
    </source>
</evidence>
<dbReference type="InterPro" id="IPR027421">
    <property type="entry name" value="DNA_pol_lamdba_lyase_dom_sf"/>
</dbReference>
<proteinExistence type="inferred from homology"/>
<dbReference type="OrthoDB" id="205514at2759"/>
<comment type="catalytic activity">
    <reaction evidence="16">
        <text>DNA(n) + a 2'-deoxyribonucleoside 5'-triphosphate = DNA(n+1) + diphosphate</text>
        <dbReference type="Rhea" id="RHEA:22508"/>
        <dbReference type="Rhea" id="RHEA-COMP:17339"/>
        <dbReference type="Rhea" id="RHEA-COMP:17340"/>
        <dbReference type="ChEBI" id="CHEBI:33019"/>
        <dbReference type="ChEBI" id="CHEBI:61560"/>
        <dbReference type="ChEBI" id="CHEBI:173112"/>
        <dbReference type="EC" id="2.7.7.7"/>
    </reaction>
</comment>
<dbReference type="EC" id="2.7.7.7" evidence="4"/>
<dbReference type="GO" id="GO:0005634">
    <property type="term" value="C:nucleus"/>
    <property type="evidence" value="ECO:0007669"/>
    <property type="project" value="UniProtKB-SubCell"/>
</dbReference>
<evidence type="ECO:0000259" key="20">
    <source>
        <dbReference type="PROSITE" id="PS50850"/>
    </source>
</evidence>
<keyword evidence="19" id="KW-0472">Membrane</keyword>
<dbReference type="PROSITE" id="PS50850">
    <property type="entry name" value="MFS"/>
    <property type="match status" value="1"/>
</dbReference>
<dbReference type="Proteomes" id="UP000549394">
    <property type="component" value="Unassembled WGS sequence"/>
</dbReference>
<feature type="transmembrane region" description="Helical" evidence="19">
    <location>
        <begin position="141"/>
        <end position="168"/>
    </location>
</feature>
<dbReference type="Pfam" id="PF14716">
    <property type="entry name" value="HHH_8"/>
    <property type="match status" value="1"/>
</dbReference>
<keyword evidence="11" id="KW-0239">DNA-directed DNA polymerase</keyword>
<keyword evidence="9" id="KW-0479">Metal-binding</keyword>
<keyword evidence="19" id="KW-0812">Transmembrane</keyword>
<feature type="transmembrane region" description="Helical" evidence="19">
    <location>
        <begin position="180"/>
        <end position="203"/>
    </location>
</feature>
<feature type="transmembrane region" description="Helical" evidence="19">
    <location>
        <begin position="267"/>
        <end position="287"/>
    </location>
</feature>
<dbReference type="InterPro" id="IPR029398">
    <property type="entry name" value="PolB_thumb"/>
</dbReference>
<dbReference type="Pfam" id="PF14792">
    <property type="entry name" value="DNA_pol_B_palm"/>
    <property type="match status" value="1"/>
</dbReference>
<dbReference type="InterPro" id="IPR011701">
    <property type="entry name" value="MFS"/>
</dbReference>
<feature type="active site" description="Nucleophile; Schiff-base intermediate with DNA; for 5'-dRP lyase activity" evidence="17">
    <location>
        <position position="572"/>
    </location>
</feature>
<keyword evidence="12" id="KW-0238">DNA-binding</keyword>
<evidence type="ECO:0000256" key="8">
    <source>
        <dbReference type="ARBA" id="ARBA00022705"/>
    </source>
</evidence>
<dbReference type="PROSITE" id="PS00522">
    <property type="entry name" value="DNA_POLYMERASE_X"/>
    <property type="match status" value="1"/>
</dbReference>
<comment type="caution">
    <text evidence="21">The sequence shown here is derived from an EMBL/GenBank/DDBJ whole genome shotgun (WGS) entry which is preliminary data.</text>
</comment>
<dbReference type="SUPFAM" id="SSF47802">
    <property type="entry name" value="DNA polymerase beta, N-terminal domain-like"/>
    <property type="match status" value="1"/>
</dbReference>
<dbReference type="InterPro" id="IPR002008">
    <property type="entry name" value="DNA_pol_X_beta-like"/>
</dbReference>
<dbReference type="Pfam" id="PF10391">
    <property type="entry name" value="DNA_pol_lambd_f"/>
    <property type="match status" value="1"/>
</dbReference>
<dbReference type="FunFam" id="3.30.460.10:FF:000020">
    <property type="entry name" value="DNA polymerase lambda"/>
    <property type="match status" value="1"/>
</dbReference>
<feature type="transmembrane region" description="Helical" evidence="19">
    <location>
        <begin position="412"/>
        <end position="432"/>
    </location>
</feature>
<dbReference type="GO" id="GO:0016020">
    <property type="term" value="C:membrane"/>
    <property type="evidence" value="ECO:0007669"/>
    <property type="project" value="UniProtKB-SubCell"/>
</dbReference>
<evidence type="ECO:0000256" key="5">
    <source>
        <dbReference type="ARBA" id="ARBA00022634"/>
    </source>
</evidence>
<evidence type="ECO:0000256" key="9">
    <source>
        <dbReference type="ARBA" id="ARBA00022723"/>
    </source>
</evidence>
<keyword evidence="10" id="KW-0227">DNA damage</keyword>
<dbReference type="InterPro" id="IPR036259">
    <property type="entry name" value="MFS_trans_sf"/>
</dbReference>
<keyword evidence="14" id="KW-0456">Lyase</keyword>
<dbReference type="InterPro" id="IPR028207">
    <property type="entry name" value="DNA_pol_B_palm_palm"/>
</dbReference>
<feature type="transmembrane region" description="Helical" evidence="19">
    <location>
        <begin position="473"/>
        <end position="495"/>
    </location>
</feature>
<keyword evidence="13" id="KW-0234">DNA repair</keyword>
<evidence type="ECO:0000256" key="18">
    <source>
        <dbReference type="SAM" id="MobiDB-lite"/>
    </source>
</evidence>
<evidence type="ECO:0000256" key="3">
    <source>
        <dbReference type="ARBA" id="ARBA00008323"/>
    </source>
</evidence>
<dbReference type="GO" id="GO:0006260">
    <property type="term" value="P:DNA replication"/>
    <property type="evidence" value="ECO:0007669"/>
    <property type="project" value="UniProtKB-KW"/>
</dbReference>
<feature type="transmembrane region" description="Helical" evidence="19">
    <location>
        <begin position="210"/>
        <end position="229"/>
    </location>
</feature>
<dbReference type="Gene3D" id="1.10.150.20">
    <property type="entry name" value="5' to 3' exonuclease, C-terminal subdomain"/>
    <property type="match status" value="1"/>
</dbReference>
<evidence type="ECO:0000256" key="13">
    <source>
        <dbReference type="ARBA" id="ARBA00023204"/>
    </source>
</evidence>
<dbReference type="SUPFAM" id="SSF103473">
    <property type="entry name" value="MFS general substrate transporter"/>
    <property type="match status" value="1"/>
</dbReference>
<dbReference type="GO" id="GO:0022857">
    <property type="term" value="F:transmembrane transporter activity"/>
    <property type="evidence" value="ECO:0007669"/>
    <property type="project" value="InterPro"/>
</dbReference>
<name>A0A7I8VPS2_9ANNE</name>
<dbReference type="PRINTS" id="PR00869">
    <property type="entry name" value="DNAPOLX"/>
</dbReference>
<keyword evidence="15" id="KW-0539">Nucleus</keyword>
<feature type="domain" description="Major facilitator superfamily (MFS) profile" evidence="20">
    <location>
        <begin position="145"/>
        <end position="532"/>
    </location>
</feature>
<feature type="transmembrane region" description="Helical" evidence="19">
    <location>
        <begin position="380"/>
        <end position="400"/>
    </location>
</feature>
<dbReference type="GO" id="GO:0006303">
    <property type="term" value="P:double-strand break repair via nonhomologous end joining"/>
    <property type="evidence" value="ECO:0007669"/>
    <property type="project" value="TreeGrafter"/>
</dbReference>
<dbReference type="InterPro" id="IPR019843">
    <property type="entry name" value="DNA_pol-X_BS"/>
</dbReference>
<feature type="compositionally biased region" description="Low complexity" evidence="18">
    <location>
        <begin position="24"/>
        <end position="34"/>
    </location>
</feature>
<evidence type="ECO:0000256" key="7">
    <source>
        <dbReference type="ARBA" id="ARBA00022695"/>
    </source>
</evidence>
<dbReference type="EMBL" id="CAJFCJ010000008">
    <property type="protein sequence ID" value="CAD5118316.1"/>
    <property type="molecule type" value="Genomic_DNA"/>
</dbReference>
<comment type="similarity">
    <text evidence="3">Belongs to the DNA polymerase type-X family.</text>
</comment>
<feature type="region of interest" description="Disordered" evidence="18">
    <location>
        <begin position="1"/>
        <end position="37"/>
    </location>
</feature>
<dbReference type="PANTHER" id="PTHR11276:SF28">
    <property type="entry name" value="DNA POLYMERASE LAMBDA"/>
    <property type="match status" value="1"/>
</dbReference>
<dbReference type="AlphaFoldDB" id="A0A7I8VPS2"/>
<reference evidence="21 22" key="1">
    <citation type="submission" date="2020-08" db="EMBL/GenBank/DDBJ databases">
        <authorList>
            <person name="Hejnol A."/>
        </authorList>
    </citation>
    <scope>NUCLEOTIDE SEQUENCE [LARGE SCALE GENOMIC DNA]</scope>
</reference>
<dbReference type="GO" id="GO:0016829">
    <property type="term" value="F:lyase activity"/>
    <property type="evidence" value="ECO:0007669"/>
    <property type="project" value="UniProtKB-KW"/>
</dbReference>
<evidence type="ECO:0000256" key="12">
    <source>
        <dbReference type="ARBA" id="ARBA00023125"/>
    </source>
</evidence>
<dbReference type="PANTHER" id="PTHR11276">
    <property type="entry name" value="DNA POLYMERASE TYPE-X FAMILY MEMBER"/>
    <property type="match status" value="1"/>
</dbReference>
<keyword evidence="6" id="KW-0808">Transferase</keyword>
<evidence type="ECO:0000256" key="4">
    <source>
        <dbReference type="ARBA" id="ARBA00012417"/>
    </source>
</evidence>
<dbReference type="InterPro" id="IPR002054">
    <property type="entry name" value="DNA-dir_DNA_pol_X"/>
</dbReference>
<dbReference type="InterPro" id="IPR037160">
    <property type="entry name" value="DNA_Pol_thumb_sf"/>
</dbReference>
<dbReference type="InterPro" id="IPR043519">
    <property type="entry name" value="NT_sf"/>
</dbReference>
<dbReference type="GO" id="GO:0003887">
    <property type="term" value="F:DNA-directed DNA polymerase activity"/>
    <property type="evidence" value="ECO:0007669"/>
    <property type="project" value="UniProtKB-KW"/>
</dbReference>
<feature type="transmembrane region" description="Helical" evidence="19">
    <location>
        <begin position="235"/>
        <end position="258"/>
    </location>
</feature>
<feature type="transmembrane region" description="Helical" evidence="19">
    <location>
        <begin position="347"/>
        <end position="368"/>
    </location>
</feature>
<dbReference type="InterPro" id="IPR020846">
    <property type="entry name" value="MFS_dom"/>
</dbReference>
<accession>A0A7I8VPS2</accession>
<protein>
    <recommendedName>
        <fullName evidence="4">DNA-directed DNA polymerase</fullName>
        <ecNumber evidence="4">2.7.7.7</ecNumber>
    </recommendedName>
</protein>
<dbReference type="Gene3D" id="1.10.150.110">
    <property type="entry name" value="DNA polymerase beta, N-terminal domain-like"/>
    <property type="match status" value="1"/>
</dbReference>
<dbReference type="Gene3D" id="3.30.210.10">
    <property type="entry name" value="DNA polymerase, thumb domain"/>
    <property type="match status" value="1"/>
</dbReference>
<evidence type="ECO:0000256" key="17">
    <source>
        <dbReference type="PIRSR" id="PIRSR622312-50"/>
    </source>
</evidence>
<gene>
    <name evidence="21" type="ORF">DGYR_LOCUS6709</name>
</gene>
<evidence type="ECO:0000256" key="6">
    <source>
        <dbReference type="ARBA" id="ARBA00022679"/>
    </source>
</evidence>
<sequence>MKLLTPSTSKQVEPAFLPPDFNASSGEGSLSLSESDNDIPEKKWKISPEKWICAKSSKVKHSNLNSIITEKLELLILLQRMSKDSMTEENNDCIKNLELETKQVSTDTKCVYCDDEEHGEHGSKKNTKCINLSEDSTDSGYAWVILVSAFFLEVLTGCSLTSFGIMMVDIIDSTEQRASNIAFIGALLSSFLGLSGVLLGPIVHRFGCRVVVFSGSLILALCCLTTFLVRNVIVYYFSMGIVSGVGYSCYQLGAPVAVSHWFQKKKAFSLSVIMTGISVGSMLWGPITRLLINKYSWRGAVLIIGGLQLHGCLIAAILKPGPLLSKSLLEKKRSSRFNKEILKNKRFIIYCFSNFTLLYGHVVPFMMLPIKAESNGISKMNAAVLVAIMGACSTTVRPLVGYLGDKAWFDKNFVFGIFSILGGILTSASFYMRTYNLLIIYACLFGMISATYIPLTLSVAVEIVKKPEFIANGLAIILTVHGLATLVSITAFGTLDYVQLKNNCEKDTVFQHFTQSVHIQNALATTYESTGDRWRTFSYRKAAAAVKRYPRPITSFEEALAIPGVGERVANKIWEIVETGGLRKLEELSNQEDIKAISTLSGIWGVGQTTARQWVSQGIKTLEDVRNKAKLTRPQQIGLKHYDDLLERMPREEAGRIDDFVREKCLGIDADLVILCCGSYRRGKETCGDVDFLITHPDGKSHHDLLPKIIKRLGSFLTDHLVSLQQKGGQSKYLGVCKLDEEGAKHRRIDIITVPRDEYACAIMYFTGSAHFNRSMRHLAGKMGMSLSEHSLNKGVVRKRGEKLNPGVPLPTPTEESVFKHLGLKYLPPNERDH</sequence>
<comment type="subcellular location">
    <subcellularLocation>
        <location evidence="2">Membrane</location>
        <topology evidence="2">Multi-pass membrane protein</topology>
    </subcellularLocation>
    <subcellularLocation>
        <location evidence="1">Nucleus</location>
    </subcellularLocation>
</comment>
<dbReference type="SUPFAM" id="SSF81301">
    <property type="entry name" value="Nucleotidyltransferase"/>
    <property type="match status" value="1"/>
</dbReference>
<dbReference type="InterPro" id="IPR022312">
    <property type="entry name" value="DNA_pol_X"/>
</dbReference>
<organism evidence="21 22">
    <name type="scientific">Dimorphilus gyrociliatus</name>
    <dbReference type="NCBI Taxonomy" id="2664684"/>
    <lineage>
        <taxon>Eukaryota</taxon>
        <taxon>Metazoa</taxon>
        <taxon>Spiralia</taxon>
        <taxon>Lophotrochozoa</taxon>
        <taxon>Annelida</taxon>
        <taxon>Polychaeta</taxon>
        <taxon>Polychaeta incertae sedis</taxon>
        <taxon>Dinophilidae</taxon>
        <taxon>Dimorphilus</taxon>
    </lineage>
</organism>
<keyword evidence="8" id="KW-0235">DNA replication</keyword>
<dbReference type="GO" id="GO:0046872">
    <property type="term" value="F:metal ion binding"/>
    <property type="evidence" value="ECO:0007669"/>
    <property type="project" value="UniProtKB-KW"/>
</dbReference>
<dbReference type="FunFam" id="1.10.150.20:FF:000010">
    <property type="entry name" value="DNA polymerase lambda"/>
    <property type="match status" value="1"/>
</dbReference>
<evidence type="ECO:0000256" key="19">
    <source>
        <dbReference type="SAM" id="Phobius"/>
    </source>
</evidence>
<evidence type="ECO:0000256" key="16">
    <source>
        <dbReference type="ARBA" id="ARBA00049244"/>
    </source>
</evidence>
<dbReference type="Gene3D" id="3.30.460.10">
    <property type="entry name" value="Beta Polymerase, domain 2"/>
    <property type="match status" value="1"/>
</dbReference>
<dbReference type="FunFam" id="1.10.150.110:FF:000005">
    <property type="entry name" value="DNA polymerase POL4"/>
    <property type="match status" value="1"/>
</dbReference>
<keyword evidence="22" id="KW-1185">Reference proteome</keyword>
<evidence type="ECO:0000256" key="10">
    <source>
        <dbReference type="ARBA" id="ARBA00022763"/>
    </source>
</evidence>
<evidence type="ECO:0000256" key="2">
    <source>
        <dbReference type="ARBA" id="ARBA00004141"/>
    </source>
</evidence>
<evidence type="ECO:0000256" key="15">
    <source>
        <dbReference type="ARBA" id="ARBA00023242"/>
    </source>
</evidence>
<keyword evidence="5" id="KW-0237">DNA synthesis</keyword>
<feature type="transmembrane region" description="Helical" evidence="19">
    <location>
        <begin position="299"/>
        <end position="318"/>
    </location>
</feature>
<dbReference type="CDD" id="cd17352">
    <property type="entry name" value="MFS_MCT_SLC16"/>
    <property type="match status" value="1"/>
</dbReference>
<feature type="compositionally biased region" description="Polar residues" evidence="18">
    <location>
        <begin position="1"/>
        <end position="11"/>
    </location>
</feature>
<dbReference type="SUPFAM" id="SSF81585">
    <property type="entry name" value="PsbU/PolX domain-like"/>
    <property type="match status" value="1"/>
</dbReference>
<dbReference type="InterPro" id="IPR010996">
    <property type="entry name" value="HHH_MUS81"/>
</dbReference>
<dbReference type="Pfam" id="PF14791">
    <property type="entry name" value="DNA_pol_B_thumb"/>
    <property type="match status" value="1"/>
</dbReference>